<proteinExistence type="predicted"/>
<dbReference type="OrthoDB" id="7671074at2759"/>
<accession>A0A0L7R602</accession>
<evidence type="ECO:0000256" key="1">
    <source>
        <dbReference type="SAM" id="MobiDB-lite"/>
    </source>
</evidence>
<evidence type="ECO:0000313" key="4">
    <source>
        <dbReference type="Proteomes" id="UP000053825"/>
    </source>
</evidence>
<dbReference type="Proteomes" id="UP000053825">
    <property type="component" value="Unassembled WGS sequence"/>
</dbReference>
<protein>
    <submittedName>
        <fullName evidence="3">Uncharacterized protein</fullName>
    </submittedName>
</protein>
<dbReference type="AlphaFoldDB" id="A0A0L7R602"/>
<name>A0A0L7R602_9HYME</name>
<dbReference type="EMBL" id="KQ414648">
    <property type="protein sequence ID" value="KOC66300.1"/>
    <property type="molecule type" value="Genomic_DNA"/>
</dbReference>
<keyword evidence="2" id="KW-0732">Signal</keyword>
<keyword evidence="4" id="KW-1185">Reference proteome</keyword>
<evidence type="ECO:0000313" key="3">
    <source>
        <dbReference type="EMBL" id="KOC66300.1"/>
    </source>
</evidence>
<feature type="signal peptide" evidence="2">
    <location>
        <begin position="1"/>
        <end position="20"/>
    </location>
</feature>
<reference evidence="3 4" key="1">
    <citation type="submission" date="2015-07" db="EMBL/GenBank/DDBJ databases">
        <title>The genome of Habropoda laboriosa.</title>
        <authorList>
            <person name="Pan H."/>
            <person name="Kapheim K."/>
        </authorList>
    </citation>
    <scope>NUCLEOTIDE SEQUENCE [LARGE SCALE GENOMIC DNA]</scope>
    <source>
        <strain evidence="3">0110345459</strain>
    </source>
</reference>
<gene>
    <name evidence="3" type="ORF">WH47_07369</name>
</gene>
<feature type="chain" id="PRO_5005575085" evidence="2">
    <location>
        <begin position="21"/>
        <end position="493"/>
    </location>
</feature>
<sequence>MRLLLLKISRILLLLPEISAAGVGKAWQVLPYATDYWNHPSWPRLDSSAFEVRSVSGVGHLTPLETTQRNLNLNQPQPVEPNAVPSTKHFAFSQKFEPIYANSFYDHDENHDETNEAEVGDKIFRTGLMMTILKPEYNKGSINEEIADEEKEGMSRIRRDTENETKLEQIATAKNVREVRLNSPETWSTQPLSIEYPHRSGLDQMIQQTVEDEDLPNARSYQAPRAGFVTSHHRRSYEHREARDMPVTRGYDEYDFPWYRNAIRDRDYDPVAYRRGFSYYYPDRYRMERDYYMRVPNDYSYYYDRFRDEDLDLYGRSRATPKSKRIIYYATLPEVVRKPVDLRNYPRSYDGTRSPVSRDGTFKRIPGNVDPSRYRYRHLYDGYDSYSKRSSFSDRPYPYPEDESRRKVTLDSLRNNDHFDQNNDRKLANQISVRNQGNLPWPVQIGTEVSVKDDEKIPGRKIFGENNGYERFQSAQLQKAPDATGSSELQSDN</sequence>
<organism evidence="3 4">
    <name type="scientific">Habropoda laboriosa</name>
    <dbReference type="NCBI Taxonomy" id="597456"/>
    <lineage>
        <taxon>Eukaryota</taxon>
        <taxon>Metazoa</taxon>
        <taxon>Ecdysozoa</taxon>
        <taxon>Arthropoda</taxon>
        <taxon>Hexapoda</taxon>
        <taxon>Insecta</taxon>
        <taxon>Pterygota</taxon>
        <taxon>Neoptera</taxon>
        <taxon>Endopterygota</taxon>
        <taxon>Hymenoptera</taxon>
        <taxon>Apocrita</taxon>
        <taxon>Aculeata</taxon>
        <taxon>Apoidea</taxon>
        <taxon>Anthophila</taxon>
        <taxon>Apidae</taxon>
        <taxon>Habropoda</taxon>
    </lineage>
</organism>
<evidence type="ECO:0000256" key="2">
    <source>
        <dbReference type="SAM" id="SignalP"/>
    </source>
</evidence>
<feature type="region of interest" description="Disordered" evidence="1">
    <location>
        <begin position="346"/>
        <end position="367"/>
    </location>
</feature>